<keyword evidence="2 5" id="KW-0812">Transmembrane</keyword>
<dbReference type="GO" id="GO:0022857">
    <property type="term" value="F:transmembrane transporter activity"/>
    <property type="evidence" value="ECO:0007669"/>
    <property type="project" value="InterPro"/>
</dbReference>
<comment type="caution">
    <text evidence="6">The sequence shown here is derived from an EMBL/GenBank/DDBJ whole genome shotgun (WGS) entry which is preliminary data.</text>
</comment>
<evidence type="ECO:0008006" key="8">
    <source>
        <dbReference type="Google" id="ProtNLM"/>
    </source>
</evidence>
<dbReference type="InterPro" id="IPR036259">
    <property type="entry name" value="MFS_trans_sf"/>
</dbReference>
<dbReference type="EMBL" id="BGPR01144530">
    <property type="protein sequence ID" value="GBN74276.1"/>
    <property type="molecule type" value="Genomic_DNA"/>
</dbReference>
<evidence type="ECO:0000256" key="3">
    <source>
        <dbReference type="ARBA" id="ARBA00022989"/>
    </source>
</evidence>
<feature type="non-terminal residue" evidence="6">
    <location>
        <position position="1"/>
    </location>
</feature>
<dbReference type="AlphaFoldDB" id="A0A4Y2RFS9"/>
<dbReference type="GO" id="GO:0016020">
    <property type="term" value="C:membrane"/>
    <property type="evidence" value="ECO:0007669"/>
    <property type="project" value="UniProtKB-SubCell"/>
</dbReference>
<dbReference type="Pfam" id="PF00083">
    <property type="entry name" value="Sugar_tr"/>
    <property type="match status" value="1"/>
</dbReference>
<dbReference type="Proteomes" id="UP000499080">
    <property type="component" value="Unassembled WGS sequence"/>
</dbReference>
<sequence>LELVSPDIRARVNGLATTAWTIGMCTLPLIAWLTRNWLYLSIATSAASFCLLLYWKVLPESPSWLISQGRYEEAHAVLAKISKTNSKTVHQTDHLMESIKVNYFQLPLNKAFSIVISKKNYFFVILTSV</sequence>
<evidence type="ECO:0000256" key="1">
    <source>
        <dbReference type="ARBA" id="ARBA00004141"/>
    </source>
</evidence>
<evidence type="ECO:0000256" key="4">
    <source>
        <dbReference type="ARBA" id="ARBA00023136"/>
    </source>
</evidence>
<evidence type="ECO:0000313" key="6">
    <source>
        <dbReference type="EMBL" id="GBN74276.1"/>
    </source>
</evidence>
<dbReference type="Gene3D" id="1.20.1250.20">
    <property type="entry name" value="MFS general substrate transporter like domains"/>
    <property type="match status" value="1"/>
</dbReference>
<keyword evidence="3 5" id="KW-1133">Transmembrane helix</keyword>
<keyword evidence="7" id="KW-1185">Reference proteome</keyword>
<dbReference type="SUPFAM" id="SSF103473">
    <property type="entry name" value="MFS general substrate transporter"/>
    <property type="match status" value="1"/>
</dbReference>
<keyword evidence="4 5" id="KW-0472">Membrane</keyword>
<dbReference type="InterPro" id="IPR005828">
    <property type="entry name" value="MFS_sugar_transport-like"/>
</dbReference>
<evidence type="ECO:0000313" key="7">
    <source>
        <dbReference type="Proteomes" id="UP000499080"/>
    </source>
</evidence>
<feature type="transmembrane region" description="Helical" evidence="5">
    <location>
        <begin position="37"/>
        <end position="55"/>
    </location>
</feature>
<evidence type="ECO:0000256" key="5">
    <source>
        <dbReference type="SAM" id="Phobius"/>
    </source>
</evidence>
<evidence type="ECO:0000256" key="2">
    <source>
        <dbReference type="ARBA" id="ARBA00022692"/>
    </source>
</evidence>
<dbReference type="PANTHER" id="PTHR24064">
    <property type="entry name" value="SOLUTE CARRIER FAMILY 22 MEMBER"/>
    <property type="match status" value="1"/>
</dbReference>
<feature type="transmembrane region" description="Helical" evidence="5">
    <location>
        <begin position="12"/>
        <end position="31"/>
    </location>
</feature>
<gene>
    <name evidence="6" type="ORF">AVEN_253468_1</name>
</gene>
<organism evidence="6 7">
    <name type="scientific">Araneus ventricosus</name>
    <name type="common">Orbweaver spider</name>
    <name type="synonym">Epeira ventricosa</name>
    <dbReference type="NCBI Taxonomy" id="182803"/>
    <lineage>
        <taxon>Eukaryota</taxon>
        <taxon>Metazoa</taxon>
        <taxon>Ecdysozoa</taxon>
        <taxon>Arthropoda</taxon>
        <taxon>Chelicerata</taxon>
        <taxon>Arachnida</taxon>
        <taxon>Araneae</taxon>
        <taxon>Araneomorphae</taxon>
        <taxon>Entelegynae</taxon>
        <taxon>Araneoidea</taxon>
        <taxon>Araneidae</taxon>
        <taxon>Araneus</taxon>
    </lineage>
</organism>
<protein>
    <recommendedName>
        <fullName evidence="8">Major facilitator superfamily (MFS) profile domain-containing protein</fullName>
    </recommendedName>
</protein>
<accession>A0A4Y2RFS9</accession>
<reference evidence="6 7" key="1">
    <citation type="journal article" date="2019" name="Sci. Rep.">
        <title>Orb-weaving spider Araneus ventricosus genome elucidates the spidroin gene catalogue.</title>
        <authorList>
            <person name="Kono N."/>
            <person name="Nakamura H."/>
            <person name="Ohtoshi R."/>
            <person name="Moran D.A.P."/>
            <person name="Shinohara A."/>
            <person name="Yoshida Y."/>
            <person name="Fujiwara M."/>
            <person name="Mori M."/>
            <person name="Tomita M."/>
            <person name="Arakawa K."/>
        </authorList>
    </citation>
    <scope>NUCLEOTIDE SEQUENCE [LARGE SCALE GENOMIC DNA]</scope>
</reference>
<dbReference type="OrthoDB" id="2544694at2759"/>
<comment type="subcellular location">
    <subcellularLocation>
        <location evidence="1">Membrane</location>
        <topology evidence="1">Multi-pass membrane protein</topology>
    </subcellularLocation>
</comment>
<name>A0A4Y2RFS9_ARAVE</name>
<proteinExistence type="predicted"/>